<dbReference type="SUPFAM" id="SSF51126">
    <property type="entry name" value="Pectin lyase-like"/>
    <property type="match status" value="1"/>
</dbReference>
<dbReference type="Gene3D" id="2.160.20.10">
    <property type="entry name" value="Single-stranded right-handed beta-helix, Pectin lyase-like"/>
    <property type="match status" value="1"/>
</dbReference>
<dbReference type="SUPFAM" id="SSF51120">
    <property type="entry name" value="beta-Roll"/>
    <property type="match status" value="1"/>
</dbReference>
<evidence type="ECO:0000256" key="11">
    <source>
        <dbReference type="ARBA" id="ARBA00023180"/>
    </source>
</evidence>
<dbReference type="GO" id="GO:0005576">
    <property type="term" value="C:extracellular region"/>
    <property type="evidence" value="ECO:0007669"/>
    <property type="project" value="InterPro"/>
</dbReference>
<dbReference type="GO" id="GO:0005886">
    <property type="term" value="C:plasma membrane"/>
    <property type="evidence" value="ECO:0007669"/>
    <property type="project" value="UniProtKB-SubCell"/>
</dbReference>
<dbReference type="EMBL" id="VLLF01000018">
    <property type="protein sequence ID" value="TWI78700.1"/>
    <property type="molecule type" value="Genomic_DNA"/>
</dbReference>
<dbReference type="GO" id="GO:0005509">
    <property type="term" value="F:calcium ion binding"/>
    <property type="evidence" value="ECO:0007669"/>
    <property type="project" value="InterPro"/>
</dbReference>
<dbReference type="AlphaFoldDB" id="A0A562SDH2"/>
<keyword evidence="4" id="KW-0800">Toxin</keyword>
<organism evidence="13 14">
    <name type="scientific">Roseibium hamelinense</name>
    <dbReference type="NCBI Taxonomy" id="150831"/>
    <lineage>
        <taxon>Bacteria</taxon>
        <taxon>Pseudomonadati</taxon>
        <taxon>Pseudomonadota</taxon>
        <taxon>Alphaproteobacteria</taxon>
        <taxon>Hyphomicrobiales</taxon>
        <taxon>Stappiaceae</taxon>
        <taxon>Roseibium</taxon>
    </lineage>
</organism>
<dbReference type="InterPro" id="IPR001343">
    <property type="entry name" value="Hemolysn_Ca-bd"/>
</dbReference>
<dbReference type="Pfam" id="PF24606">
    <property type="entry name" value="CEMIP_beta-hel"/>
    <property type="match status" value="1"/>
</dbReference>
<keyword evidence="11" id="KW-0325">Glycoprotein</keyword>
<dbReference type="InterPro" id="IPR012334">
    <property type="entry name" value="Pectin_lyas_fold"/>
</dbReference>
<evidence type="ECO:0000256" key="4">
    <source>
        <dbReference type="ARBA" id="ARBA00022656"/>
    </source>
</evidence>
<dbReference type="InterPro" id="IPR055401">
    <property type="entry name" value="CEMIP_beta-hel_dom"/>
</dbReference>
<accession>A0A562SDH2</accession>
<evidence type="ECO:0000256" key="9">
    <source>
        <dbReference type="ARBA" id="ARBA00023026"/>
    </source>
</evidence>
<keyword evidence="5" id="KW-0812">Transmembrane</keyword>
<comment type="subcellular location">
    <subcellularLocation>
        <location evidence="2">Cell membrane</location>
    </subcellularLocation>
    <subcellularLocation>
        <location evidence="1">Membrane</location>
        <topology evidence="1">Single-pass membrane protein</topology>
    </subcellularLocation>
</comment>
<evidence type="ECO:0000259" key="12">
    <source>
        <dbReference type="PROSITE" id="PS51484"/>
    </source>
</evidence>
<evidence type="ECO:0000256" key="10">
    <source>
        <dbReference type="ARBA" id="ARBA00023136"/>
    </source>
</evidence>
<dbReference type="RefSeq" id="WP_145347748.1">
    <property type="nucleotide sequence ID" value="NZ_SMLY01000040.1"/>
</dbReference>
<dbReference type="Gene3D" id="2.150.10.10">
    <property type="entry name" value="Serralysin-like metalloprotease, C-terminal"/>
    <property type="match status" value="2"/>
</dbReference>
<dbReference type="PANTHER" id="PTHR46769">
    <property type="entry name" value="POLYCYSTIC KIDNEY AND HEPATIC DISEASE 1 (AUTOSOMAL RECESSIVE)-LIKE 1"/>
    <property type="match status" value="1"/>
</dbReference>
<dbReference type="InterPro" id="IPR018511">
    <property type="entry name" value="Hemolysin-typ_Ca-bd_CS"/>
</dbReference>
<evidence type="ECO:0000256" key="6">
    <source>
        <dbReference type="ARBA" id="ARBA00022729"/>
    </source>
</evidence>
<name>A0A562SDH2_9HYPH</name>
<dbReference type="Pfam" id="PF00353">
    <property type="entry name" value="HemolysinCabind"/>
    <property type="match status" value="3"/>
</dbReference>
<evidence type="ECO:0000256" key="8">
    <source>
        <dbReference type="ARBA" id="ARBA00022989"/>
    </source>
</evidence>
<dbReference type="SMART" id="SM01225">
    <property type="entry name" value="G8"/>
    <property type="match status" value="1"/>
</dbReference>
<dbReference type="GO" id="GO:0090729">
    <property type="term" value="F:toxin activity"/>
    <property type="evidence" value="ECO:0007669"/>
    <property type="project" value="UniProtKB-KW"/>
</dbReference>
<dbReference type="OrthoDB" id="7763943at2"/>
<dbReference type="InterPro" id="IPR052387">
    <property type="entry name" value="Fibrocystin"/>
</dbReference>
<dbReference type="InterPro" id="IPR019316">
    <property type="entry name" value="G8_domain"/>
</dbReference>
<sequence>MQTAYTWTEYLAMNGQIDGDTIVHVSAGTTLVFDAASSGMPVTIAGLIIEGNVVFEDGPTTAYEMNTDFILAHNGGSFEIGSEEQAFEGSVTISLTAEEGQAFDLTSPAANVVSTGEPLMTHHAASLETMIGDQNDNVIMAMGEGSSVSIQADDAAKASWTKLDASVSGGQGASTITIDTADSGWEVGDVIAITSSYYDLNEAEEFSIVAIDGDTITLDHAVAFDHIGEVQTYANQNGDKTADFRAKVMLLSRDVTIQGDVDYESDKPINDQADTYGGHIMAMDGANLDISGAELAFMGQQGILGRYPVHAHELGDTGSFVVESNSIHHSFQKGITVHSTNNATVDNNVIYEVNEQGIFLEEGGSHSLITNNVIANVRSTGRETAGIWIETEGQIIQNNTISGVEGNGAEWERTFDSDPENFKGNLIQGVNNALASFQGTLGQLKDVDTTDFNTTDQIAISEVSIGWVGTAVWEQRGQGMYVDGAVIVEAERGTRLRKDQTVEDAVIVGDSGLYADSDAVAVDGHHIYDGPSALIDVTFHNFNGDDDAIVQSNSVEPMLSHAYDGVDFVNTGFGNQVDLGKVGQIGHTYKVFGAIDIDGSLTGFAGAHVIPLKNAGDFYRTEASYEVAEWGALISPDARLGNFVFHDSGPNEAEFKVTRENGATKGWTQTTDGQGRAHHGFFMNGEIYTLELNNSNDTFDLHVMEMPYGQSVTYEIHGLDIATRFTEIAEFSRDDDLSIREVSSLAMLAASDRTAVFREVETGILNVKFVADAKIGWHNANAGATYDDALMTGAMIHIDQRAESLVDVNALVFDDPVAAPTGERFDGTDGDDLFYGFSGDDDHYGGNGADSLYGGMGNDMLNGGRGNDQLFGNSGNDLLKGRGGHDVLVGNSGDDVLKGGSGNDILEGGAGSDRLVGGSGRDTFVFAIDKTFGATSSLDEVRDFALGVDLLDIRAALEGFDAATDMLQDRVQVESVGNGSVLSVDEAGTGDFVEVARLVGTTVSLEDLIAHETLIF</sequence>
<dbReference type="PROSITE" id="PS00330">
    <property type="entry name" value="HEMOLYSIN_CALCIUM"/>
    <property type="match status" value="3"/>
</dbReference>
<dbReference type="Pfam" id="PF10162">
    <property type="entry name" value="G8"/>
    <property type="match status" value="1"/>
</dbReference>
<keyword evidence="8" id="KW-1133">Transmembrane helix</keyword>
<protein>
    <submittedName>
        <fullName evidence="13">Parallel beta-helix repeat protein</fullName>
    </submittedName>
</protein>
<keyword evidence="7" id="KW-0677">Repeat</keyword>
<dbReference type="InterPro" id="IPR011050">
    <property type="entry name" value="Pectin_lyase_fold/virulence"/>
</dbReference>
<keyword evidence="14" id="KW-1185">Reference proteome</keyword>
<keyword evidence="10" id="KW-0472">Membrane</keyword>
<evidence type="ECO:0000256" key="1">
    <source>
        <dbReference type="ARBA" id="ARBA00004167"/>
    </source>
</evidence>
<dbReference type="InterPro" id="IPR006626">
    <property type="entry name" value="PbH1"/>
</dbReference>
<evidence type="ECO:0000256" key="5">
    <source>
        <dbReference type="ARBA" id="ARBA00022692"/>
    </source>
</evidence>
<evidence type="ECO:0000256" key="3">
    <source>
        <dbReference type="ARBA" id="ARBA00022475"/>
    </source>
</evidence>
<gene>
    <name evidence="13" type="ORF">JM93_04418</name>
</gene>
<reference evidence="13 14" key="1">
    <citation type="submission" date="2019-07" db="EMBL/GenBank/DDBJ databases">
        <title>Genomic Encyclopedia of Archaeal and Bacterial Type Strains, Phase II (KMG-II): from individual species to whole genera.</title>
        <authorList>
            <person name="Goeker M."/>
        </authorList>
    </citation>
    <scope>NUCLEOTIDE SEQUENCE [LARGE SCALE GENOMIC DNA]</scope>
    <source>
        <strain evidence="13 14">ATCC BAA-252</strain>
    </source>
</reference>
<keyword evidence="3" id="KW-1003">Cell membrane</keyword>
<dbReference type="InterPro" id="IPR011049">
    <property type="entry name" value="Serralysin-like_metalloprot_C"/>
</dbReference>
<dbReference type="PRINTS" id="PR01488">
    <property type="entry name" value="RTXTOXINA"/>
</dbReference>
<dbReference type="PROSITE" id="PS51484">
    <property type="entry name" value="G8"/>
    <property type="match status" value="1"/>
</dbReference>
<keyword evidence="6" id="KW-0732">Signal</keyword>
<dbReference type="Proteomes" id="UP000320593">
    <property type="component" value="Unassembled WGS sequence"/>
</dbReference>
<evidence type="ECO:0000313" key="13">
    <source>
        <dbReference type="EMBL" id="TWI78700.1"/>
    </source>
</evidence>
<evidence type="ECO:0000256" key="7">
    <source>
        <dbReference type="ARBA" id="ARBA00022737"/>
    </source>
</evidence>
<dbReference type="InterPro" id="IPR003995">
    <property type="entry name" value="RTX_toxin_determinant-A"/>
</dbReference>
<proteinExistence type="predicted"/>
<comment type="caution">
    <text evidence="13">The sequence shown here is derived from an EMBL/GenBank/DDBJ whole genome shotgun (WGS) entry which is preliminary data.</text>
</comment>
<dbReference type="PRINTS" id="PR00313">
    <property type="entry name" value="CABNDNGRPT"/>
</dbReference>
<dbReference type="PANTHER" id="PTHR46769:SF2">
    <property type="entry name" value="FIBROCYSTIN-L ISOFORM 2 PRECURSOR-RELATED"/>
    <property type="match status" value="1"/>
</dbReference>
<evidence type="ECO:0000256" key="2">
    <source>
        <dbReference type="ARBA" id="ARBA00004236"/>
    </source>
</evidence>
<dbReference type="SMART" id="SM00710">
    <property type="entry name" value="PbH1"/>
    <property type="match status" value="3"/>
</dbReference>
<keyword evidence="9" id="KW-0843">Virulence</keyword>
<feature type="domain" description="G8" evidence="12">
    <location>
        <begin position="5"/>
        <end position="165"/>
    </location>
</feature>
<evidence type="ECO:0000313" key="14">
    <source>
        <dbReference type="Proteomes" id="UP000320593"/>
    </source>
</evidence>